<keyword evidence="8 11" id="KW-0472">Membrane</keyword>
<dbReference type="RefSeq" id="WP_263712910.1">
    <property type="nucleotide sequence ID" value="NZ_JAOWKX010000006.1"/>
</dbReference>
<dbReference type="Proteomes" id="UP001652504">
    <property type="component" value="Unassembled WGS sequence"/>
</dbReference>
<feature type="transmembrane region" description="Helical" evidence="11">
    <location>
        <begin position="318"/>
        <end position="340"/>
    </location>
</feature>
<keyword evidence="2" id="KW-0813">Transport</keyword>
<feature type="transmembrane region" description="Helical" evidence="11">
    <location>
        <begin position="248"/>
        <end position="268"/>
    </location>
</feature>
<evidence type="ECO:0000256" key="1">
    <source>
        <dbReference type="ARBA" id="ARBA00004141"/>
    </source>
</evidence>
<comment type="similarity">
    <text evidence="10">Belongs to the NhaD Na(+)/H(+) (TC 2.A.62) antiporter family.</text>
</comment>
<keyword evidence="3" id="KW-0050">Antiport</keyword>
<evidence type="ECO:0000256" key="3">
    <source>
        <dbReference type="ARBA" id="ARBA00022449"/>
    </source>
</evidence>
<reference evidence="13 14" key="1">
    <citation type="submission" date="2022-10" db="EMBL/GenBank/DDBJ databases">
        <title>Aestuariibacter sp. AA17 isolated from Montipora capitata coral fragment.</title>
        <authorList>
            <person name="Emsley S.A."/>
            <person name="Pfannmuller K.M."/>
            <person name="Loughran R.M."/>
            <person name="Shlafstein M."/>
            <person name="Papke E."/>
            <person name="Saw J.H."/>
            <person name="Ushijima B."/>
            <person name="Videau P."/>
        </authorList>
    </citation>
    <scope>NUCLEOTIDE SEQUENCE [LARGE SCALE GENOMIC DNA]</scope>
    <source>
        <strain evidence="13 14">AA17</strain>
    </source>
</reference>
<feature type="transmembrane region" description="Helical" evidence="11">
    <location>
        <begin position="382"/>
        <end position="404"/>
    </location>
</feature>
<protein>
    <submittedName>
        <fullName evidence="13">Sodium:proton antiporter NhaD</fullName>
    </submittedName>
</protein>
<keyword evidence="9" id="KW-0739">Sodium transport</keyword>
<gene>
    <name evidence="13" type="primary">nhaD</name>
    <name evidence="13" type="ORF">OE749_13100</name>
</gene>
<feature type="transmembrane region" description="Helical" evidence="11">
    <location>
        <begin position="146"/>
        <end position="173"/>
    </location>
</feature>
<feature type="domain" description="Citrate transporter-like" evidence="12">
    <location>
        <begin position="14"/>
        <end position="361"/>
    </location>
</feature>
<evidence type="ECO:0000313" key="14">
    <source>
        <dbReference type="Proteomes" id="UP001652504"/>
    </source>
</evidence>
<evidence type="ECO:0000256" key="9">
    <source>
        <dbReference type="ARBA" id="ARBA00023201"/>
    </source>
</evidence>
<accession>A0ABT3AAG3</accession>
<evidence type="ECO:0000259" key="12">
    <source>
        <dbReference type="Pfam" id="PF03600"/>
    </source>
</evidence>
<feature type="transmembrane region" description="Helical" evidence="11">
    <location>
        <begin position="223"/>
        <end position="242"/>
    </location>
</feature>
<dbReference type="EMBL" id="JAOWKX010000006">
    <property type="protein sequence ID" value="MCV2885628.1"/>
    <property type="molecule type" value="Genomic_DNA"/>
</dbReference>
<evidence type="ECO:0000256" key="7">
    <source>
        <dbReference type="ARBA" id="ARBA00023065"/>
    </source>
</evidence>
<comment type="subcellular location">
    <subcellularLocation>
        <location evidence="1">Membrane</location>
        <topology evidence="1">Multi-pass membrane protein</topology>
    </subcellularLocation>
</comment>
<dbReference type="PANTHER" id="PTHR43269:SF2">
    <property type="entry name" value="SODIUM_PROTON ANTIPORTER 1-RELATED"/>
    <property type="match status" value="1"/>
</dbReference>
<dbReference type="NCBIfam" id="NF038006">
    <property type="entry name" value="NhaD_1"/>
    <property type="match status" value="2"/>
</dbReference>
<feature type="transmembrane region" description="Helical" evidence="11">
    <location>
        <begin position="179"/>
        <end position="202"/>
    </location>
</feature>
<keyword evidence="5 11" id="KW-1133">Transmembrane helix</keyword>
<feature type="transmembrane region" description="Helical" evidence="11">
    <location>
        <begin position="28"/>
        <end position="44"/>
    </location>
</feature>
<feature type="transmembrane region" description="Helical" evidence="11">
    <location>
        <begin position="352"/>
        <end position="376"/>
    </location>
</feature>
<evidence type="ECO:0000313" key="13">
    <source>
        <dbReference type="EMBL" id="MCV2885628.1"/>
    </source>
</evidence>
<dbReference type="InterPro" id="IPR045016">
    <property type="entry name" value="NhaD-like"/>
</dbReference>
<keyword evidence="4 11" id="KW-0812">Transmembrane</keyword>
<proteinExistence type="inferred from homology"/>
<evidence type="ECO:0000256" key="2">
    <source>
        <dbReference type="ARBA" id="ARBA00022448"/>
    </source>
</evidence>
<keyword evidence="7" id="KW-0406">Ion transport</keyword>
<dbReference type="PANTHER" id="PTHR43269">
    <property type="entry name" value="SODIUM/PROTON ANTIPORTER 1-RELATED"/>
    <property type="match status" value="1"/>
</dbReference>
<evidence type="ECO:0000256" key="6">
    <source>
        <dbReference type="ARBA" id="ARBA00023053"/>
    </source>
</evidence>
<evidence type="ECO:0000256" key="8">
    <source>
        <dbReference type="ARBA" id="ARBA00023136"/>
    </source>
</evidence>
<sequence>MHTLIICLSILALLLVIFEETIHINKAKSTLFLGCLCWLIFYIFPESGFSSEQISESLNENLLEIASLWLFLMSAMTFVAYLNSRGFISSIVQKALPSQVSEKALLIYLGLGSFVFSSLADNITATLVSVAVITQLKVPIKKQLKYAALVIFSVNSGGVSLITGDVTTLMIFLADKVTIVSLLQLIVPALAGVLSLAFLLSSNMSGHVTLHTNNKPIEFEDKIIGLIFLTTIAATLSLNVMFQVPPVLTFLFGLSIMFLCGHFLSLPESNENVLNYIRKIEFDTLLFFLGILLIVGALKKLHVLDHIALIYQHLPTSLANYLLGISSALVDNVPLTAAVLKANVTMRPDEWLSVTYAMGVGGSLLVIGSAAGIIAMSKIKGLSFISYLSMFLRLLIAYSVGYWLSVLIA</sequence>
<evidence type="ECO:0000256" key="11">
    <source>
        <dbReference type="SAM" id="Phobius"/>
    </source>
</evidence>
<keyword evidence="6" id="KW-0915">Sodium</keyword>
<keyword evidence="14" id="KW-1185">Reference proteome</keyword>
<feature type="transmembrane region" description="Helical" evidence="11">
    <location>
        <begin position="280"/>
        <end position="298"/>
    </location>
</feature>
<dbReference type="Pfam" id="PF03600">
    <property type="entry name" value="CitMHS"/>
    <property type="match status" value="1"/>
</dbReference>
<comment type="caution">
    <text evidence="13">The sequence shown here is derived from an EMBL/GenBank/DDBJ whole genome shotgun (WGS) entry which is preliminary data.</text>
</comment>
<evidence type="ECO:0000256" key="4">
    <source>
        <dbReference type="ARBA" id="ARBA00022692"/>
    </source>
</evidence>
<feature type="transmembrane region" description="Helical" evidence="11">
    <location>
        <begin position="65"/>
        <end position="84"/>
    </location>
</feature>
<evidence type="ECO:0000256" key="10">
    <source>
        <dbReference type="ARBA" id="ARBA00025753"/>
    </source>
</evidence>
<organism evidence="13 14">
    <name type="scientific">Fluctibacter corallii</name>
    <dbReference type="NCBI Taxonomy" id="2984329"/>
    <lineage>
        <taxon>Bacteria</taxon>
        <taxon>Pseudomonadati</taxon>
        <taxon>Pseudomonadota</taxon>
        <taxon>Gammaproteobacteria</taxon>
        <taxon>Alteromonadales</taxon>
        <taxon>Alteromonadaceae</taxon>
        <taxon>Fluctibacter</taxon>
    </lineage>
</organism>
<dbReference type="InterPro" id="IPR004680">
    <property type="entry name" value="Cit_transptr-like_dom"/>
</dbReference>
<name>A0ABT3AAG3_9ALTE</name>
<evidence type="ECO:0000256" key="5">
    <source>
        <dbReference type="ARBA" id="ARBA00022989"/>
    </source>
</evidence>